<protein>
    <submittedName>
        <fullName evidence="1">Uncharacterized protein</fullName>
    </submittedName>
</protein>
<reference evidence="1 2" key="1">
    <citation type="submission" date="2016-11" db="EMBL/GenBank/DDBJ databases">
        <title>Paenibacillus species isolates.</title>
        <authorList>
            <person name="Beno S.M."/>
        </authorList>
    </citation>
    <scope>NUCLEOTIDE SEQUENCE [LARGE SCALE GENOMIC DNA]</scope>
    <source>
        <strain evidence="1 2">FSL H8-0246</strain>
    </source>
</reference>
<dbReference type="AlphaFoldDB" id="A0A1R1C3X9"/>
<dbReference type="EMBL" id="MRTJ01000001">
    <property type="protein sequence ID" value="OMF16852.1"/>
    <property type="molecule type" value="Genomic_DNA"/>
</dbReference>
<sequence>MKIILNERHHAEQAIAHGKMDKKPTKTLICLAKYGLEQGKNAEDAYTLLNQFMTKYYPDYNAVQWDTFLKRIIKQSQKYIKMREEASKSTLIEIDHVPVTHEELQKIKQLKSKRLEKLAFVLLVYSKINNRINENDTYWINNEWKEIYGDSQMAVSKKDQGLLVHKLIQLGYLKESKRIDSTNVQVLFAVEHGEVAFQLVRFDDFVLEYSRWKGENIKNCTVCGKRMLAKSNRMKYCKECKKTGINPIRKLL</sequence>
<gene>
    <name evidence="1" type="ORF">BK131_02340</name>
</gene>
<dbReference type="OrthoDB" id="2595442at2"/>
<evidence type="ECO:0000313" key="2">
    <source>
        <dbReference type="Proteomes" id="UP000187134"/>
    </source>
</evidence>
<dbReference type="Proteomes" id="UP000187134">
    <property type="component" value="Unassembled WGS sequence"/>
</dbReference>
<dbReference type="RefSeq" id="WP_076330303.1">
    <property type="nucleotide sequence ID" value="NZ_MRTJ01000001.1"/>
</dbReference>
<proteinExistence type="predicted"/>
<comment type="caution">
    <text evidence="1">The sequence shown here is derived from an EMBL/GenBank/DDBJ whole genome shotgun (WGS) entry which is preliminary data.</text>
</comment>
<name>A0A1R1C3X9_PAEAM</name>
<accession>A0A1R1C3X9</accession>
<organism evidence="1 2">
    <name type="scientific">Paenibacillus amylolyticus</name>
    <dbReference type="NCBI Taxonomy" id="1451"/>
    <lineage>
        <taxon>Bacteria</taxon>
        <taxon>Bacillati</taxon>
        <taxon>Bacillota</taxon>
        <taxon>Bacilli</taxon>
        <taxon>Bacillales</taxon>
        <taxon>Paenibacillaceae</taxon>
        <taxon>Paenibacillus</taxon>
    </lineage>
</organism>
<evidence type="ECO:0000313" key="1">
    <source>
        <dbReference type="EMBL" id="OMF16852.1"/>
    </source>
</evidence>